<evidence type="ECO:0000259" key="1">
    <source>
        <dbReference type="Pfam" id="PF18598"/>
    </source>
</evidence>
<name>A0A285JL13_9ACTN</name>
<dbReference type="SUPFAM" id="SSF46689">
    <property type="entry name" value="Homeodomain-like"/>
    <property type="match status" value="1"/>
</dbReference>
<dbReference type="InterPro" id="IPR041485">
    <property type="entry name" value="TetR_C_36"/>
</dbReference>
<accession>A0A285JL13</accession>
<dbReference type="Pfam" id="PF18598">
    <property type="entry name" value="TetR_C_36"/>
    <property type="match status" value="1"/>
</dbReference>
<sequence length="181" mass="20432">MVSDDEVTRAGCRFFLAHGTVEMSRLAEDMCVSRATLYRITHSRDRLLGDVLWRLAERMLADARRECTATGAEGVLEVTRRFTERLLAAEPFRRFLTAEPEVAARVLMTGAGRVTERVVAAQHEIFREAGLPEATDDLAYLYVRIIESALYGELVDGRNADLALAERVLKEILRQLSHDPR</sequence>
<feature type="domain" description="QsdR TetR regulatory C-terminal" evidence="1">
    <location>
        <begin position="70"/>
        <end position="174"/>
    </location>
</feature>
<evidence type="ECO:0000313" key="3">
    <source>
        <dbReference type="Proteomes" id="UP000219612"/>
    </source>
</evidence>
<proteinExistence type="predicted"/>
<evidence type="ECO:0000313" key="2">
    <source>
        <dbReference type="EMBL" id="SNY60964.1"/>
    </source>
</evidence>
<dbReference type="InterPro" id="IPR009057">
    <property type="entry name" value="Homeodomain-like_sf"/>
</dbReference>
<keyword evidence="3" id="KW-1185">Reference proteome</keyword>
<dbReference type="Proteomes" id="UP000219612">
    <property type="component" value="Unassembled WGS sequence"/>
</dbReference>
<organism evidence="2 3">
    <name type="scientific">Paractinoplanes atraurantiacus</name>
    <dbReference type="NCBI Taxonomy" id="1036182"/>
    <lineage>
        <taxon>Bacteria</taxon>
        <taxon>Bacillati</taxon>
        <taxon>Actinomycetota</taxon>
        <taxon>Actinomycetes</taxon>
        <taxon>Micromonosporales</taxon>
        <taxon>Micromonosporaceae</taxon>
        <taxon>Paractinoplanes</taxon>
    </lineage>
</organism>
<dbReference type="AlphaFoldDB" id="A0A285JL13"/>
<dbReference type="EMBL" id="OBDY01000022">
    <property type="protein sequence ID" value="SNY60964.1"/>
    <property type="molecule type" value="Genomic_DNA"/>
</dbReference>
<reference evidence="2 3" key="1">
    <citation type="submission" date="2017-09" db="EMBL/GenBank/DDBJ databases">
        <authorList>
            <person name="Ehlers B."/>
            <person name="Leendertz F.H."/>
        </authorList>
    </citation>
    <scope>NUCLEOTIDE SEQUENCE [LARGE SCALE GENOMIC DNA]</scope>
    <source>
        <strain evidence="2 3">CGMCC 4.6857</strain>
    </source>
</reference>
<gene>
    <name evidence="2" type="ORF">SAMN05421748_12246</name>
</gene>
<protein>
    <recommendedName>
        <fullName evidence="1">QsdR TetR regulatory C-terminal domain-containing protein</fullName>
    </recommendedName>
</protein>
<dbReference type="Gene3D" id="1.10.357.10">
    <property type="entry name" value="Tetracycline Repressor, domain 2"/>
    <property type="match status" value="1"/>
</dbReference>